<sequence length="208" mass="23105">MKKAAAAKPKAAAAKAKPKAAAPKAKPAAGKAKAQPSKGKPEPVQAPEVPPREPVKGKVTLKFMHYTKEFEISDGVLNFGDLDEVFGLCDIFKRATFHLKGQFEGQKNETDEVPRKDKDFVSLLPDQTYTLSVEEPDEDPEEDAKPKRIYNAEEAKALNPMNAGKSNKGRMDAITDELKKMTQEELREKGDRYKELIEARDLEDCLYG</sequence>
<dbReference type="PhylomeDB" id="A0A0G4IBY8"/>
<name>A0A0G4IBY8_9ALVE</name>
<gene>
    <name evidence="2" type="ORF">Cvel_2236</name>
</gene>
<feature type="compositionally biased region" description="Low complexity" evidence="1">
    <location>
        <begin position="1"/>
        <end position="38"/>
    </location>
</feature>
<protein>
    <submittedName>
        <fullName evidence="2">Uncharacterized protein</fullName>
    </submittedName>
</protein>
<dbReference type="AlphaFoldDB" id="A0A0G4IBY8"/>
<reference evidence="2" key="1">
    <citation type="submission" date="2014-11" db="EMBL/GenBank/DDBJ databases">
        <authorList>
            <person name="Otto D Thomas"/>
            <person name="Naeem Raeece"/>
        </authorList>
    </citation>
    <scope>NUCLEOTIDE SEQUENCE</scope>
</reference>
<proteinExistence type="predicted"/>
<dbReference type="VEuPathDB" id="CryptoDB:Cvel_2236"/>
<accession>A0A0G4IBY8</accession>
<organism evidence="2">
    <name type="scientific">Chromera velia CCMP2878</name>
    <dbReference type="NCBI Taxonomy" id="1169474"/>
    <lineage>
        <taxon>Eukaryota</taxon>
        <taxon>Sar</taxon>
        <taxon>Alveolata</taxon>
        <taxon>Colpodellida</taxon>
        <taxon>Chromeraceae</taxon>
        <taxon>Chromera</taxon>
    </lineage>
</organism>
<evidence type="ECO:0000256" key="1">
    <source>
        <dbReference type="SAM" id="MobiDB-lite"/>
    </source>
</evidence>
<evidence type="ECO:0000313" key="2">
    <source>
        <dbReference type="EMBL" id="CEM54700.1"/>
    </source>
</evidence>
<dbReference type="EMBL" id="CDMZ01005809">
    <property type="protein sequence ID" value="CEM54700.1"/>
    <property type="molecule type" value="Genomic_DNA"/>
</dbReference>
<feature type="region of interest" description="Disordered" evidence="1">
    <location>
        <begin position="1"/>
        <end position="54"/>
    </location>
</feature>